<protein>
    <submittedName>
        <fullName evidence="2">Uncharacterized protein</fullName>
    </submittedName>
</protein>
<dbReference type="RefSeq" id="WP_132205991.1">
    <property type="nucleotide sequence ID" value="NZ_SMKY01000482.1"/>
</dbReference>
<comment type="caution">
    <text evidence="2">The sequence shown here is derived from an EMBL/GenBank/DDBJ whole genome shotgun (WGS) entry which is preliminary data.</text>
</comment>
<evidence type="ECO:0000256" key="1">
    <source>
        <dbReference type="SAM" id="MobiDB-lite"/>
    </source>
</evidence>
<keyword evidence="3" id="KW-1185">Reference proteome</keyword>
<evidence type="ECO:0000313" key="2">
    <source>
        <dbReference type="EMBL" id="TDD61320.1"/>
    </source>
</evidence>
<proteinExistence type="predicted"/>
<feature type="region of interest" description="Disordered" evidence="1">
    <location>
        <begin position="27"/>
        <end position="55"/>
    </location>
</feature>
<name>A0A4R4ZSG0_9ACTN</name>
<gene>
    <name evidence="2" type="ORF">E1293_45040</name>
</gene>
<dbReference type="Proteomes" id="UP000295578">
    <property type="component" value="Unassembled WGS sequence"/>
</dbReference>
<feature type="compositionally biased region" description="Polar residues" evidence="1">
    <location>
        <begin position="36"/>
        <end position="45"/>
    </location>
</feature>
<accession>A0A4R4ZSG0</accession>
<dbReference type="OrthoDB" id="3475788at2"/>
<reference evidence="2 3" key="1">
    <citation type="submission" date="2019-03" db="EMBL/GenBank/DDBJ databases">
        <title>Draft genome sequences of novel Actinobacteria.</title>
        <authorList>
            <person name="Sahin N."/>
            <person name="Ay H."/>
            <person name="Saygin H."/>
        </authorList>
    </citation>
    <scope>NUCLEOTIDE SEQUENCE [LARGE SCALE GENOMIC DNA]</scope>
    <source>
        <strain evidence="2 3">DSM 45941</strain>
    </source>
</reference>
<organism evidence="2 3">
    <name type="scientific">Actinomadura darangshiensis</name>
    <dbReference type="NCBI Taxonomy" id="705336"/>
    <lineage>
        <taxon>Bacteria</taxon>
        <taxon>Bacillati</taxon>
        <taxon>Actinomycetota</taxon>
        <taxon>Actinomycetes</taxon>
        <taxon>Streptosporangiales</taxon>
        <taxon>Thermomonosporaceae</taxon>
        <taxon>Actinomadura</taxon>
    </lineage>
</organism>
<sequence>MTGKPTLALLLIGLVLLTAALWSTTRNTTRPDRPTAHSTPSSDATPSPGATPAARPVTAHDIAGLLPLAEEQIAAAAEVARRFTALYGTWRYTESTPQYLARLTPLMSAQLRPELERAAANIPTAVQRYRQQQTSTGQARVDALRALGPTSITVLATGTEHITTPHSAWQDTSHYAITVIHHDQNWRVYAFDLAATGDHGDLPDSEPTDEAP</sequence>
<dbReference type="AlphaFoldDB" id="A0A4R4ZSG0"/>
<evidence type="ECO:0000313" key="3">
    <source>
        <dbReference type="Proteomes" id="UP000295578"/>
    </source>
</evidence>
<dbReference type="EMBL" id="SMKY01000482">
    <property type="protein sequence ID" value="TDD61320.1"/>
    <property type="molecule type" value="Genomic_DNA"/>
</dbReference>